<sequence>MSSLLTTLHPRVMGPLGSGKTNFINRLTGAKEERAARQHKPYTRSVKGFAVNVSKDRQYMFVDTPGFNDTYPTDRDVLRTIAEWLEKNYRGEINLSGIIYTHRATDNQMSGSVCRNLDMFARLCGDRGAAGVRLVTTMWGMVKNTELAEKRASQLENWFWRPLIDAGARHRRFEENSSRCAWRIIEDLTARVAENDYVIL</sequence>
<dbReference type="HOGENOM" id="CLU_018003_0_1_1"/>
<dbReference type="AlphaFoldDB" id="A0A0C9ZXL8"/>
<evidence type="ECO:0000313" key="3">
    <source>
        <dbReference type="Proteomes" id="UP000054018"/>
    </source>
</evidence>
<dbReference type="OrthoDB" id="8954335at2759"/>
<evidence type="ECO:0000259" key="1">
    <source>
        <dbReference type="Pfam" id="PF01926"/>
    </source>
</evidence>
<reference evidence="3" key="2">
    <citation type="submission" date="2015-01" db="EMBL/GenBank/DDBJ databases">
        <title>Evolutionary Origins and Diversification of the Mycorrhizal Mutualists.</title>
        <authorList>
            <consortium name="DOE Joint Genome Institute"/>
            <consortium name="Mycorrhizal Genomics Consortium"/>
            <person name="Kohler A."/>
            <person name="Kuo A."/>
            <person name="Nagy L.G."/>
            <person name="Floudas D."/>
            <person name="Copeland A."/>
            <person name="Barry K.W."/>
            <person name="Cichocki N."/>
            <person name="Veneault-Fourrey C."/>
            <person name="LaButti K."/>
            <person name="Lindquist E.A."/>
            <person name="Lipzen A."/>
            <person name="Lundell T."/>
            <person name="Morin E."/>
            <person name="Murat C."/>
            <person name="Riley R."/>
            <person name="Ohm R."/>
            <person name="Sun H."/>
            <person name="Tunlid A."/>
            <person name="Henrissat B."/>
            <person name="Grigoriev I.V."/>
            <person name="Hibbett D.S."/>
            <person name="Martin F."/>
        </authorList>
    </citation>
    <scope>NUCLEOTIDE SEQUENCE [LARGE SCALE GENOMIC DNA]</scope>
    <source>
        <strain evidence="3">441</strain>
    </source>
</reference>
<gene>
    <name evidence="2" type="ORF">PISMIDRAFT_94121</name>
</gene>
<name>A0A0C9ZXL8_9AGAM</name>
<proteinExistence type="predicted"/>
<dbReference type="STRING" id="765257.A0A0C9ZXL8"/>
<feature type="domain" description="G" evidence="1">
    <location>
        <begin position="12"/>
        <end position="72"/>
    </location>
</feature>
<keyword evidence="3" id="KW-1185">Reference proteome</keyword>
<dbReference type="Gene3D" id="3.40.50.300">
    <property type="entry name" value="P-loop containing nucleotide triphosphate hydrolases"/>
    <property type="match status" value="1"/>
</dbReference>
<dbReference type="Pfam" id="PF01926">
    <property type="entry name" value="MMR_HSR1"/>
    <property type="match status" value="1"/>
</dbReference>
<dbReference type="EMBL" id="KN833699">
    <property type="protein sequence ID" value="KIK26922.1"/>
    <property type="molecule type" value="Genomic_DNA"/>
</dbReference>
<protein>
    <submittedName>
        <fullName evidence="2">Unplaced genomic scaffold scaffold_15, whole genome shotgun sequence</fullName>
    </submittedName>
</protein>
<dbReference type="GO" id="GO:0005525">
    <property type="term" value="F:GTP binding"/>
    <property type="evidence" value="ECO:0007669"/>
    <property type="project" value="InterPro"/>
</dbReference>
<evidence type="ECO:0000313" key="2">
    <source>
        <dbReference type="EMBL" id="KIK26922.1"/>
    </source>
</evidence>
<organism evidence="2 3">
    <name type="scientific">Pisolithus microcarpus 441</name>
    <dbReference type="NCBI Taxonomy" id="765257"/>
    <lineage>
        <taxon>Eukaryota</taxon>
        <taxon>Fungi</taxon>
        <taxon>Dikarya</taxon>
        <taxon>Basidiomycota</taxon>
        <taxon>Agaricomycotina</taxon>
        <taxon>Agaricomycetes</taxon>
        <taxon>Agaricomycetidae</taxon>
        <taxon>Boletales</taxon>
        <taxon>Sclerodermatineae</taxon>
        <taxon>Pisolithaceae</taxon>
        <taxon>Pisolithus</taxon>
    </lineage>
</organism>
<dbReference type="CDD" id="cd00882">
    <property type="entry name" value="Ras_like_GTPase"/>
    <property type="match status" value="1"/>
</dbReference>
<dbReference type="InterPro" id="IPR006073">
    <property type="entry name" value="GTP-bd"/>
</dbReference>
<dbReference type="SUPFAM" id="SSF52540">
    <property type="entry name" value="P-loop containing nucleoside triphosphate hydrolases"/>
    <property type="match status" value="1"/>
</dbReference>
<dbReference type="Proteomes" id="UP000054018">
    <property type="component" value="Unassembled WGS sequence"/>
</dbReference>
<dbReference type="InterPro" id="IPR027417">
    <property type="entry name" value="P-loop_NTPase"/>
</dbReference>
<accession>A0A0C9ZXL8</accession>
<reference evidence="2 3" key="1">
    <citation type="submission" date="2014-04" db="EMBL/GenBank/DDBJ databases">
        <authorList>
            <consortium name="DOE Joint Genome Institute"/>
            <person name="Kuo A."/>
            <person name="Kohler A."/>
            <person name="Costa M.D."/>
            <person name="Nagy L.G."/>
            <person name="Floudas D."/>
            <person name="Copeland A."/>
            <person name="Barry K.W."/>
            <person name="Cichocki N."/>
            <person name="Veneault-Fourrey C."/>
            <person name="LaButti K."/>
            <person name="Lindquist E.A."/>
            <person name="Lipzen A."/>
            <person name="Lundell T."/>
            <person name="Morin E."/>
            <person name="Murat C."/>
            <person name="Sun H."/>
            <person name="Tunlid A."/>
            <person name="Henrissat B."/>
            <person name="Grigoriev I.V."/>
            <person name="Hibbett D.S."/>
            <person name="Martin F."/>
            <person name="Nordberg H.P."/>
            <person name="Cantor M.N."/>
            <person name="Hua S.X."/>
        </authorList>
    </citation>
    <scope>NUCLEOTIDE SEQUENCE [LARGE SCALE GENOMIC DNA]</scope>
    <source>
        <strain evidence="2 3">441</strain>
    </source>
</reference>